<accession>A0ACC2KQQ4</accession>
<protein>
    <submittedName>
        <fullName evidence="1">Uncharacterized protein</fullName>
    </submittedName>
</protein>
<name>A0ACC2KQQ4_PERAE</name>
<comment type="caution">
    <text evidence="1">The sequence shown here is derived from an EMBL/GenBank/DDBJ whole genome shotgun (WGS) entry which is preliminary data.</text>
</comment>
<evidence type="ECO:0000313" key="2">
    <source>
        <dbReference type="Proteomes" id="UP001234297"/>
    </source>
</evidence>
<organism evidence="1 2">
    <name type="scientific">Persea americana</name>
    <name type="common">Avocado</name>
    <dbReference type="NCBI Taxonomy" id="3435"/>
    <lineage>
        <taxon>Eukaryota</taxon>
        <taxon>Viridiplantae</taxon>
        <taxon>Streptophyta</taxon>
        <taxon>Embryophyta</taxon>
        <taxon>Tracheophyta</taxon>
        <taxon>Spermatophyta</taxon>
        <taxon>Magnoliopsida</taxon>
        <taxon>Magnoliidae</taxon>
        <taxon>Laurales</taxon>
        <taxon>Lauraceae</taxon>
        <taxon>Persea</taxon>
    </lineage>
</organism>
<sequence length="214" mass="23159">MLSLKDAFEINEADVATSPVILVICLVMGLTALLLRITTRSMSSSAGYQVYTFGHGLSYTQFNTTLVKGPTPVNVKLSSNQHCHSLPTKPDASPNPCPSVLVDDLSNTISGTIDFEVLVKKVGARDARDGKPVLIVYAEPPEQYTGLPFKQVVGFERVALKVGESKSVKFELDVAKSLSVVTNTAHVSLPSGKHNVHVQGDCFVMFPVDEEFSY</sequence>
<gene>
    <name evidence="1" type="ORF">MRB53_032053</name>
</gene>
<reference evidence="1 2" key="1">
    <citation type="journal article" date="2022" name="Hortic Res">
        <title>A haplotype resolved chromosomal level avocado genome allows analysis of novel avocado genes.</title>
        <authorList>
            <person name="Nath O."/>
            <person name="Fletcher S.J."/>
            <person name="Hayward A."/>
            <person name="Shaw L.M."/>
            <person name="Masouleh A.K."/>
            <person name="Furtado A."/>
            <person name="Henry R.J."/>
            <person name="Mitter N."/>
        </authorList>
    </citation>
    <scope>NUCLEOTIDE SEQUENCE [LARGE SCALE GENOMIC DNA]</scope>
    <source>
        <strain evidence="2">cv. Hass</strain>
    </source>
</reference>
<proteinExistence type="predicted"/>
<keyword evidence="2" id="KW-1185">Reference proteome</keyword>
<evidence type="ECO:0000313" key="1">
    <source>
        <dbReference type="EMBL" id="KAJ8623524.1"/>
    </source>
</evidence>
<dbReference type="EMBL" id="CM056818">
    <property type="protein sequence ID" value="KAJ8623524.1"/>
    <property type="molecule type" value="Genomic_DNA"/>
</dbReference>
<dbReference type="Proteomes" id="UP001234297">
    <property type="component" value="Chromosome 10"/>
</dbReference>